<evidence type="ECO:0000313" key="2">
    <source>
        <dbReference type="EMBL" id="GJE96669.1"/>
    </source>
</evidence>
<feature type="region of interest" description="Disordered" evidence="1">
    <location>
        <begin position="389"/>
        <end position="429"/>
    </location>
</feature>
<accession>A0A9P3LJH2</accession>
<reference evidence="2 3" key="1">
    <citation type="submission" date="2021-08" db="EMBL/GenBank/DDBJ databases">
        <title>Draft Genome Sequence of Phanerochaete sordida strain YK-624.</title>
        <authorList>
            <person name="Mori T."/>
            <person name="Dohra H."/>
            <person name="Suzuki T."/>
            <person name="Kawagishi H."/>
            <person name="Hirai H."/>
        </authorList>
    </citation>
    <scope>NUCLEOTIDE SEQUENCE [LARGE SCALE GENOMIC DNA]</scope>
    <source>
        <strain evidence="2 3">YK-624</strain>
    </source>
</reference>
<evidence type="ECO:0008006" key="4">
    <source>
        <dbReference type="Google" id="ProtNLM"/>
    </source>
</evidence>
<dbReference type="Proteomes" id="UP000703269">
    <property type="component" value="Unassembled WGS sequence"/>
</dbReference>
<evidence type="ECO:0000313" key="3">
    <source>
        <dbReference type="Proteomes" id="UP000703269"/>
    </source>
</evidence>
<sequence length="489" mass="54096">MVPSSISPEPLRDADAIRARHLRRWFKRPAALRIPQELFKRIVTHVAHDSRNDPAPASEKREVARCALVCRYWAAYCRGPLFSKLTLRCAADAHQLLEFATVSTLGHSVTDFVELIILVVSLPAPPWVHLILCKTLRELRMGSHDPRLGDGALTPAIDVRISSLVPETSSTVTRQCAPRSIFHDLPRTLPVTIDAMFPLDATLAHMHFAAYSDLIRFAASWAPCTAYEGAITLAHVTWDGMDAAQPSEPPPPRSLARSPNLYVDYIHAKDCTAVWPLLWLLIATRRPPRPPRDGAYTAIFVRGESACHAAELVQAVFDGCRCALCTQDPKKGVELCPTSFADNHRAGDPVLAVKHEDNTHCLELFLTKDSGDVATVRLTLMLEDDALDDDMSDDDIADADTSDDGMADDDTSDDNTSNDDGLDAGGLPASPEALQFPWQVFGKQVSKFDPSPVVQVILPEGTHEYYRPFIQAETRLVQDIVWELEKSRK</sequence>
<dbReference type="OrthoDB" id="2800083at2759"/>
<organism evidence="2 3">
    <name type="scientific">Phanerochaete sordida</name>
    <dbReference type="NCBI Taxonomy" id="48140"/>
    <lineage>
        <taxon>Eukaryota</taxon>
        <taxon>Fungi</taxon>
        <taxon>Dikarya</taxon>
        <taxon>Basidiomycota</taxon>
        <taxon>Agaricomycotina</taxon>
        <taxon>Agaricomycetes</taxon>
        <taxon>Polyporales</taxon>
        <taxon>Phanerochaetaceae</taxon>
        <taxon>Phanerochaete</taxon>
    </lineage>
</organism>
<dbReference type="EMBL" id="BPQB01000062">
    <property type="protein sequence ID" value="GJE96669.1"/>
    <property type="molecule type" value="Genomic_DNA"/>
</dbReference>
<dbReference type="AlphaFoldDB" id="A0A9P3LJH2"/>
<proteinExistence type="predicted"/>
<feature type="compositionally biased region" description="Acidic residues" evidence="1">
    <location>
        <begin position="389"/>
        <end position="422"/>
    </location>
</feature>
<name>A0A9P3LJH2_9APHY</name>
<gene>
    <name evidence="2" type="ORF">PsYK624_128710</name>
</gene>
<keyword evidence="3" id="KW-1185">Reference proteome</keyword>
<protein>
    <recommendedName>
        <fullName evidence="4">F-box domain-containing protein</fullName>
    </recommendedName>
</protein>
<evidence type="ECO:0000256" key="1">
    <source>
        <dbReference type="SAM" id="MobiDB-lite"/>
    </source>
</evidence>
<comment type="caution">
    <text evidence="2">The sequence shown here is derived from an EMBL/GenBank/DDBJ whole genome shotgun (WGS) entry which is preliminary data.</text>
</comment>